<dbReference type="GO" id="GO:0016020">
    <property type="term" value="C:membrane"/>
    <property type="evidence" value="ECO:0007669"/>
    <property type="project" value="UniProtKB-SubCell"/>
</dbReference>
<feature type="transmembrane region" description="Helical" evidence="6">
    <location>
        <begin position="93"/>
        <end position="118"/>
    </location>
</feature>
<feature type="transmembrane region" description="Helical" evidence="6">
    <location>
        <begin position="454"/>
        <end position="478"/>
    </location>
</feature>
<dbReference type="OrthoDB" id="10054429at2759"/>
<evidence type="ECO:0000256" key="4">
    <source>
        <dbReference type="ARBA" id="ARBA00022989"/>
    </source>
</evidence>
<accession>A0A8H7S896</accession>
<evidence type="ECO:0000256" key="5">
    <source>
        <dbReference type="ARBA" id="ARBA00023136"/>
    </source>
</evidence>
<dbReference type="AlphaFoldDB" id="A0A8H7S896"/>
<feature type="transmembrane region" description="Helical" evidence="6">
    <location>
        <begin position="42"/>
        <end position="64"/>
    </location>
</feature>
<comment type="caution">
    <text evidence="7">The sequence shown here is derived from an EMBL/GenBank/DDBJ whole genome shotgun (WGS) entry which is preliminary data.</text>
</comment>
<evidence type="ECO:0000313" key="8">
    <source>
        <dbReference type="Proteomes" id="UP000646827"/>
    </source>
</evidence>
<dbReference type="Gene3D" id="1.20.1740.10">
    <property type="entry name" value="Amino acid/polyamine transporter I"/>
    <property type="match status" value="1"/>
</dbReference>
<comment type="subcellular location">
    <subcellularLocation>
        <location evidence="1">Membrane</location>
        <topology evidence="1">Multi-pass membrane protein</topology>
    </subcellularLocation>
</comment>
<feature type="transmembrane region" description="Helical" evidence="6">
    <location>
        <begin position="157"/>
        <end position="176"/>
    </location>
</feature>
<evidence type="ECO:0000256" key="6">
    <source>
        <dbReference type="SAM" id="Phobius"/>
    </source>
</evidence>
<feature type="transmembrane region" description="Helical" evidence="6">
    <location>
        <begin position="490"/>
        <end position="509"/>
    </location>
</feature>
<feature type="transmembrane region" description="Helical" evidence="6">
    <location>
        <begin position="210"/>
        <end position="229"/>
    </location>
</feature>
<feature type="transmembrane region" description="Helical" evidence="6">
    <location>
        <begin position="291"/>
        <end position="313"/>
    </location>
</feature>
<feature type="transmembrane region" description="Helical" evidence="6">
    <location>
        <begin position="391"/>
        <end position="413"/>
    </location>
</feature>
<reference evidence="7 8" key="1">
    <citation type="submission" date="2020-12" db="EMBL/GenBank/DDBJ databases">
        <title>Metabolic potential, ecology and presence of endohyphal bacteria is reflected in genomic diversity of Mucoromycotina.</title>
        <authorList>
            <person name="Muszewska A."/>
            <person name="Okrasinska A."/>
            <person name="Steczkiewicz K."/>
            <person name="Drgas O."/>
            <person name="Orlowska M."/>
            <person name="Perlinska-Lenart U."/>
            <person name="Aleksandrzak-Piekarczyk T."/>
            <person name="Szatraj K."/>
            <person name="Zielenkiewicz U."/>
            <person name="Pilsyk S."/>
            <person name="Malc E."/>
            <person name="Mieczkowski P."/>
            <person name="Kruszewska J.S."/>
            <person name="Biernat P."/>
            <person name="Pawlowska J."/>
        </authorList>
    </citation>
    <scope>NUCLEOTIDE SEQUENCE [LARGE SCALE GENOMIC DNA]</scope>
    <source>
        <strain evidence="7 8">CBS 142.35</strain>
    </source>
</reference>
<gene>
    <name evidence="7" type="ORF">INT45_001654</name>
</gene>
<keyword evidence="4 6" id="KW-1133">Transmembrane helix</keyword>
<evidence type="ECO:0000256" key="2">
    <source>
        <dbReference type="ARBA" id="ARBA00022448"/>
    </source>
</evidence>
<feature type="transmembrane region" description="Helical" evidence="6">
    <location>
        <begin position="419"/>
        <end position="442"/>
    </location>
</feature>
<name>A0A8H7S896_9FUNG</name>
<evidence type="ECO:0000256" key="3">
    <source>
        <dbReference type="ARBA" id="ARBA00022692"/>
    </source>
</evidence>
<keyword evidence="8" id="KW-1185">Reference proteome</keyword>
<dbReference type="PANTHER" id="PTHR45649:SF26">
    <property type="entry name" value="OS04G0435100 PROTEIN"/>
    <property type="match status" value="1"/>
</dbReference>
<keyword evidence="5 6" id="KW-0472">Membrane</keyword>
<evidence type="ECO:0000313" key="7">
    <source>
        <dbReference type="EMBL" id="KAG2223572.1"/>
    </source>
</evidence>
<proteinExistence type="predicted"/>
<dbReference type="EMBL" id="JAEPRB010000058">
    <property type="protein sequence ID" value="KAG2223572.1"/>
    <property type="molecule type" value="Genomic_DNA"/>
</dbReference>
<dbReference type="PANTHER" id="PTHR45649">
    <property type="entry name" value="AMINO-ACID PERMEASE BAT1"/>
    <property type="match status" value="1"/>
</dbReference>
<keyword evidence="2" id="KW-0813">Transport</keyword>
<feature type="transmembrane region" description="Helical" evidence="6">
    <location>
        <begin position="130"/>
        <end position="151"/>
    </location>
</feature>
<dbReference type="PIRSF" id="PIRSF006060">
    <property type="entry name" value="AA_transporter"/>
    <property type="match status" value="1"/>
</dbReference>
<dbReference type="InterPro" id="IPR002293">
    <property type="entry name" value="AA/rel_permease1"/>
</dbReference>
<dbReference type="Pfam" id="PF13520">
    <property type="entry name" value="AA_permease_2"/>
    <property type="match status" value="1"/>
</dbReference>
<protein>
    <recommendedName>
        <fullName evidence="9">Amino acid transporter</fullName>
    </recommendedName>
</protein>
<organism evidence="7 8">
    <name type="scientific">Circinella minor</name>
    <dbReference type="NCBI Taxonomy" id="1195481"/>
    <lineage>
        <taxon>Eukaryota</taxon>
        <taxon>Fungi</taxon>
        <taxon>Fungi incertae sedis</taxon>
        <taxon>Mucoromycota</taxon>
        <taxon>Mucoromycotina</taxon>
        <taxon>Mucoromycetes</taxon>
        <taxon>Mucorales</taxon>
        <taxon>Lichtheimiaceae</taxon>
        <taxon>Circinella</taxon>
    </lineage>
</organism>
<dbReference type="Proteomes" id="UP000646827">
    <property type="component" value="Unassembled WGS sequence"/>
</dbReference>
<keyword evidence="3 6" id="KW-0812">Transmembrane</keyword>
<evidence type="ECO:0008006" key="9">
    <source>
        <dbReference type="Google" id="ProtNLM"/>
    </source>
</evidence>
<feature type="transmembrane region" description="Helical" evidence="6">
    <location>
        <begin position="183"/>
        <end position="204"/>
    </location>
</feature>
<dbReference type="GO" id="GO:0022857">
    <property type="term" value="F:transmembrane transporter activity"/>
    <property type="evidence" value="ECO:0007669"/>
    <property type="project" value="InterPro"/>
</dbReference>
<evidence type="ECO:0000256" key="1">
    <source>
        <dbReference type="ARBA" id="ARBA00004141"/>
    </source>
</evidence>
<feature type="transmembrane region" description="Helical" evidence="6">
    <location>
        <begin position="342"/>
        <end position="370"/>
    </location>
</feature>
<sequence length="558" mass="61386">MSNDQQQPIQLEKASFEFLEEDAQKLAALGYKQEFKREFNSLSLFCFAFSMMGVLASVSASINFPMSHGGPVSMVWGWLTAASFVMPAQYIYIYIYIVALMLAELCSSMPTTGGLYYFAAKLSMRSDKDLGWMPLVVWFTAWVNVVGNVALVASIDWSLTQMVFAWITLVTDGAFVPTFEQTLGLYFAFLVLHGIIGSLPTKILAAINNFYVLLNLVATVVVIVCLYALPSKRNSASYVFTHYDNAYSGWNDGFSYILGMLNAMWTLCGYGACCNIAEECRDAARAGPRAIITSVISTVIAGWLILLAATFAVTDLDAALNSDFGMPMIQIMYTSCGKPATLGLWMLVILVQLFTGSSAVIATSRVIFAFSRDGGLPFSRWWSIVNSYTQTPINAVWLNVLGSALLGLLGFIDQAALDAIFNLASIGIYIAYGIPIFCRITVGRHRFEPGPFHLGRWSTVIGSIACAWTCFIVVSFLFPYEKPVTSTNMNYAVVVLGAIITFAGVWFAVDARKWFKGPRMTIDNDILNAVSVEASSTTQTEDCSFMFEAKDEKFITKA</sequence>